<evidence type="ECO:0000313" key="3">
    <source>
        <dbReference type="Proteomes" id="UP001642520"/>
    </source>
</evidence>
<evidence type="ECO:0000256" key="1">
    <source>
        <dbReference type="SAM" id="MobiDB-lite"/>
    </source>
</evidence>
<keyword evidence="3" id="KW-1185">Reference proteome</keyword>
<dbReference type="Proteomes" id="UP001642520">
    <property type="component" value="Unassembled WGS sequence"/>
</dbReference>
<sequence>MKTKNRSLFSRMCKCYGKEQEPRARPESDLEEASREPGLEEPTRDPSSVFDERVSISTNFRFYQKCRFVKNVRFRSLTDLTSFIGGMEHGYVPGENLPVTVVVRRPCCKKHNDEEMCVPAVSKKAIK</sequence>
<gene>
    <name evidence="2" type="ORF">XYLVIOL_LOCUS2835</name>
</gene>
<proteinExistence type="predicted"/>
<protein>
    <submittedName>
        <fullName evidence="2">Uncharacterized protein</fullName>
    </submittedName>
</protein>
<name>A0ABP1NCR5_XYLVO</name>
<accession>A0ABP1NCR5</accession>
<dbReference type="EMBL" id="CAXAJV020001288">
    <property type="protein sequence ID" value="CAL7937642.1"/>
    <property type="molecule type" value="Genomic_DNA"/>
</dbReference>
<organism evidence="2 3">
    <name type="scientific">Xylocopa violacea</name>
    <name type="common">Violet carpenter bee</name>
    <name type="synonym">Apis violacea</name>
    <dbReference type="NCBI Taxonomy" id="135666"/>
    <lineage>
        <taxon>Eukaryota</taxon>
        <taxon>Metazoa</taxon>
        <taxon>Ecdysozoa</taxon>
        <taxon>Arthropoda</taxon>
        <taxon>Hexapoda</taxon>
        <taxon>Insecta</taxon>
        <taxon>Pterygota</taxon>
        <taxon>Neoptera</taxon>
        <taxon>Endopterygota</taxon>
        <taxon>Hymenoptera</taxon>
        <taxon>Apocrita</taxon>
        <taxon>Aculeata</taxon>
        <taxon>Apoidea</taxon>
        <taxon>Anthophila</taxon>
        <taxon>Apidae</taxon>
        <taxon>Xylocopa</taxon>
        <taxon>Xylocopa</taxon>
    </lineage>
</organism>
<reference evidence="2 3" key="1">
    <citation type="submission" date="2024-08" db="EMBL/GenBank/DDBJ databases">
        <authorList>
            <person name="Will J Nash"/>
            <person name="Angela Man"/>
            <person name="Seanna McTaggart"/>
            <person name="Kendall Baker"/>
            <person name="Tom Barker"/>
            <person name="Leah Catchpole"/>
            <person name="Alex Durrant"/>
            <person name="Karim Gharbi"/>
            <person name="Naomi Irish"/>
            <person name="Gemy Kaithakottil"/>
            <person name="Debby Ku"/>
            <person name="Aaliyah Providence"/>
            <person name="Felix Shaw"/>
            <person name="David Swarbreck"/>
            <person name="Chris Watkins"/>
            <person name="Ann M. McCartney"/>
            <person name="Giulio Formenti"/>
            <person name="Alice Mouton"/>
            <person name="Noel Vella"/>
            <person name="Bjorn M von Reumont"/>
            <person name="Adriana Vella"/>
            <person name="Wilfried Haerty"/>
        </authorList>
    </citation>
    <scope>NUCLEOTIDE SEQUENCE [LARGE SCALE GENOMIC DNA]</scope>
</reference>
<feature type="region of interest" description="Disordered" evidence="1">
    <location>
        <begin position="18"/>
        <end position="50"/>
    </location>
</feature>
<comment type="caution">
    <text evidence="2">The sequence shown here is derived from an EMBL/GenBank/DDBJ whole genome shotgun (WGS) entry which is preliminary data.</text>
</comment>
<evidence type="ECO:0000313" key="2">
    <source>
        <dbReference type="EMBL" id="CAL7937642.1"/>
    </source>
</evidence>